<dbReference type="Gene3D" id="3.30.450.40">
    <property type="match status" value="1"/>
</dbReference>
<dbReference type="SUPFAM" id="SSF55781">
    <property type="entry name" value="GAF domain-like"/>
    <property type="match status" value="1"/>
</dbReference>
<dbReference type="EMBL" id="CP067089">
    <property type="protein sequence ID" value="QQO08329.1"/>
    <property type="molecule type" value="Genomic_DNA"/>
</dbReference>
<sequence>MLKTAEKTKLEDIFDFAYLQNIQDNFSRVVKLSLLMLDSDGIPVTESSNRSLFCVMMSRPSWGQDICRETKQNLIGVIRKTRKPAALTCPLTGLKTGAVPIFINGQYLGCWLLGQVRIEGVENSRFLEAAEKAGFNREEAGEALEHIPFFTEREFYDCVDFLKIIMDEMIKVAEASENIRVQNEKLVNLSNKIQNSSNAFRTMVDLSDVGLYVTDFYSGEIILCNNTYASTIGLTCKEANGKICYSMLGYDSPCPFCPAEYLLDENGEPGKPHVWENYVPKFNKWLRLSDRALRWTDGRLVHMCTYIDITERKKLEEEISYLAYYDQRLKIPNALRLFQDIQEHTSENYYLICFDIKDLHRINEVYSRDVGDLLVESVVSWIQYFNINNEFRIYRMGGKSFGVYIQKESPADVRAFARRISDRFTEPWHVELGSMNQNIFIEIAIGVFPCGKPFESYSELVNVFERIMVLAHRNPDILWYDEDMSSTLQTQLRMELLLKDCVLNSMEGFSLNYQPLADPRTGTWCGLEVLCRWTMPGGGPVPPDVFIRQAEQMGLIGLIGEWTLRESLAQVKKWGLDTLESFKLHVNLSPIQLNSHNLCKHLIALIHEQEYPPEKLSLEITESAEVTFNDYTLESLDLFCKAGISLSLDDFGTGYASFSNLRNLPVTEVKADRSFITTIETDAYLQQMIYILVEFAHGAGLKIVAEGVENSEQMDILLKNRVDFFQGYLFSKPLSPEDLSGKLHNFYSSEGVFPVRTVNPVDMELMKTPEGTYITTPHLSRLLNYSLHYFTNELDLAKALDMVLSRVGEEFRVSRGYVFALTGASRALKISEWLAPGVETRLERGSEVTLSDDWLSALRNQGIILSSDMRYFSEKFRDKFARRDVNSIVVLPLWGLGALTGFMGFEVASPGKRDWFPEEVEMLYHLGLFVSWALREESLFLKFKDAKIRLGEEDSIFPEGTVPL</sequence>
<name>A0A7T8B888_9SPIR</name>
<dbReference type="InterPro" id="IPR043128">
    <property type="entry name" value="Rev_trsase/Diguanyl_cyclase"/>
</dbReference>
<accession>A0A7T8B888</accession>
<dbReference type="Pfam" id="PF10114">
    <property type="entry name" value="PocR"/>
    <property type="match status" value="1"/>
</dbReference>
<dbReference type="KEGG" id="bhc:JFL75_15530"/>
<proteinExistence type="predicted"/>
<evidence type="ECO:0000256" key="1">
    <source>
        <dbReference type="SAM" id="Coils"/>
    </source>
</evidence>
<dbReference type="AlphaFoldDB" id="A0A7T8B888"/>
<organism evidence="4 5">
    <name type="scientific">Breznakiella homolactica</name>
    <dbReference type="NCBI Taxonomy" id="2798577"/>
    <lineage>
        <taxon>Bacteria</taxon>
        <taxon>Pseudomonadati</taxon>
        <taxon>Spirochaetota</taxon>
        <taxon>Spirochaetia</taxon>
        <taxon>Spirochaetales</taxon>
        <taxon>Breznakiellaceae</taxon>
        <taxon>Breznakiella</taxon>
    </lineage>
</organism>
<evidence type="ECO:0000259" key="2">
    <source>
        <dbReference type="PROSITE" id="PS50883"/>
    </source>
</evidence>
<evidence type="ECO:0000313" key="5">
    <source>
        <dbReference type="Proteomes" id="UP000595917"/>
    </source>
</evidence>
<dbReference type="Proteomes" id="UP000595917">
    <property type="component" value="Chromosome"/>
</dbReference>
<dbReference type="SUPFAM" id="SSF55785">
    <property type="entry name" value="PYP-like sensor domain (PAS domain)"/>
    <property type="match status" value="1"/>
</dbReference>
<evidence type="ECO:0000313" key="4">
    <source>
        <dbReference type="EMBL" id="QQO08329.1"/>
    </source>
</evidence>
<dbReference type="SMART" id="SM00267">
    <property type="entry name" value="GGDEF"/>
    <property type="match status" value="1"/>
</dbReference>
<dbReference type="InterPro" id="IPR035965">
    <property type="entry name" value="PAS-like_dom_sf"/>
</dbReference>
<feature type="domain" description="GGDEF" evidence="3">
    <location>
        <begin position="347"/>
        <end position="482"/>
    </location>
</feature>
<dbReference type="PROSITE" id="PS50883">
    <property type="entry name" value="EAL"/>
    <property type="match status" value="1"/>
</dbReference>
<dbReference type="InterPro" id="IPR035919">
    <property type="entry name" value="EAL_sf"/>
</dbReference>
<gene>
    <name evidence="4" type="ORF">JFL75_15530</name>
</gene>
<dbReference type="SUPFAM" id="SSF55073">
    <property type="entry name" value="Nucleotide cyclase"/>
    <property type="match status" value="1"/>
</dbReference>
<protein>
    <submittedName>
        <fullName evidence="4">EAL domain-containing protein</fullName>
    </submittedName>
</protein>
<dbReference type="InterPro" id="IPR052155">
    <property type="entry name" value="Biofilm_reg_signaling"/>
</dbReference>
<dbReference type="Pfam" id="PF00990">
    <property type="entry name" value="GGDEF"/>
    <property type="match status" value="1"/>
</dbReference>
<dbReference type="SMART" id="SM00052">
    <property type="entry name" value="EAL"/>
    <property type="match status" value="1"/>
</dbReference>
<dbReference type="SUPFAM" id="SSF141868">
    <property type="entry name" value="EAL domain-like"/>
    <property type="match status" value="1"/>
</dbReference>
<dbReference type="InterPro" id="IPR003018">
    <property type="entry name" value="GAF"/>
</dbReference>
<dbReference type="Gene3D" id="3.30.450.20">
    <property type="entry name" value="PAS domain"/>
    <property type="match status" value="1"/>
</dbReference>
<dbReference type="SMART" id="SM00065">
    <property type="entry name" value="GAF"/>
    <property type="match status" value="1"/>
</dbReference>
<dbReference type="RefSeq" id="WP_215625635.1">
    <property type="nucleotide sequence ID" value="NZ_CP067089.2"/>
</dbReference>
<keyword evidence="1" id="KW-0175">Coiled coil</keyword>
<dbReference type="PANTHER" id="PTHR44757">
    <property type="entry name" value="DIGUANYLATE CYCLASE DGCP"/>
    <property type="match status" value="1"/>
</dbReference>
<evidence type="ECO:0000259" key="3">
    <source>
        <dbReference type="PROSITE" id="PS50887"/>
    </source>
</evidence>
<dbReference type="Gene3D" id="3.30.70.270">
    <property type="match status" value="1"/>
</dbReference>
<dbReference type="InterPro" id="IPR029016">
    <property type="entry name" value="GAF-like_dom_sf"/>
</dbReference>
<dbReference type="PROSITE" id="PS50887">
    <property type="entry name" value="GGDEF"/>
    <property type="match status" value="1"/>
</dbReference>
<dbReference type="CDD" id="cd01948">
    <property type="entry name" value="EAL"/>
    <property type="match status" value="1"/>
</dbReference>
<dbReference type="Pfam" id="PF00563">
    <property type="entry name" value="EAL"/>
    <property type="match status" value="1"/>
</dbReference>
<reference evidence="4" key="1">
    <citation type="submission" date="2021-01" db="EMBL/GenBank/DDBJ databases">
        <title>Description of Breznakiella homolactica.</title>
        <authorList>
            <person name="Song Y."/>
            <person name="Brune A."/>
        </authorList>
    </citation>
    <scope>NUCLEOTIDE SEQUENCE</scope>
    <source>
        <strain evidence="4">RmG30</strain>
    </source>
</reference>
<dbReference type="InterPro" id="IPR000014">
    <property type="entry name" value="PAS"/>
</dbReference>
<feature type="domain" description="EAL" evidence="2">
    <location>
        <begin position="491"/>
        <end position="747"/>
    </location>
</feature>
<dbReference type="Gene3D" id="3.20.20.450">
    <property type="entry name" value="EAL domain"/>
    <property type="match status" value="1"/>
</dbReference>
<dbReference type="InterPro" id="IPR029787">
    <property type="entry name" value="Nucleotide_cyclase"/>
</dbReference>
<dbReference type="InterPro" id="IPR000160">
    <property type="entry name" value="GGDEF_dom"/>
</dbReference>
<feature type="coiled-coil region" evidence="1">
    <location>
        <begin position="172"/>
        <end position="199"/>
    </location>
</feature>
<keyword evidence="5" id="KW-1185">Reference proteome</keyword>
<dbReference type="InterPro" id="IPR018771">
    <property type="entry name" value="PocR_dom"/>
</dbReference>
<dbReference type="InterPro" id="IPR001633">
    <property type="entry name" value="EAL_dom"/>
</dbReference>
<dbReference type="NCBIfam" id="TIGR00229">
    <property type="entry name" value="sensory_box"/>
    <property type="match status" value="1"/>
</dbReference>
<dbReference type="PANTHER" id="PTHR44757:SF2">
    <property type="entry name" value="BIOFILM ARCHITECTURE MAINTENANCE PROTEIN MBAA"/>
    <property type="match status" value="1"/>
</dbReference>